<keyword evidence="2" id="KW-1185">Reference proteome</keyword>
<dbReference type="InterPro" id="IPR012337">
    <property type="entry name" value="RNaseH-like_sf"/>
</dbReference>
<dbReference type="Proteomes" id="UP000054279">
    <property type="component" value="Unassembled WGS sequence"/>
</dbReference>
<reference evidence="1 2" key="1">
    <citation type="submission" date="2014-06" db="EMBL/GenBank/DDBJ databases">
        <title>Evolutionary Origins and Diversification of the Mycorrhizal Mutualists.</title>
        <authorList>
            <consortium name="DOE Joint Genome Institute"/>
            <consortium name="Mycorrhizal Genomics Consortium"/>
            <person name="Kohler A."/>
            <person name="Kuo A."/>
            <person name="Nagy L.G."/>
            <person name="Floudas D."/>
            <person name="Copeland A."/>
            <person name="Barry K.W."/>
            <person name="Cichocki N."/>
            <person name="Veneault-Fourrey C."/>
            <person name="LaButti K."/>
            <person name="Lindquist E.A."/>
            <person name="Lipzen A."/>
            <person name="Lundell T."/>
            <person name="Morin E."/>
            <person name="Murat C."/>
            <person name="Riley R."/>
            <person name="Ohm R."/>
            <person name="Sun H."/>
            <person name="Tunlid A."/>
            <person name="Henrissat B."/>
            <person name="Grigoriev I.V."/>
            <person name="Hibbett D.S."/>
            <person name="Martin F."/>
        </authorList>
    </citation>
    <scope>NUCLEOTIDE SEQUENCE [LARGE SCALE GENOMIC DNA]</scope>
    <source>
        <strain evidence="1 2">SS14</strain>
    </source>
</reference>
<proteinExistence type="predicted"/>
<organism evidence="1 2">
    <name type="scientific">Sphaerobolus stellatus (strain SS14)</name>
    <dbReference type="NCBI Taxonomy" id="990650"/>
    <lineage>
        <taxon>Eukaryota</taxon>
        <taxon>Fungi</taxon>
        <taxon>Dikarya</taxon>
        <taxon>Basidiomycota</taxon>
        <taxon>Agaricomycotina</taxon>
        <taxon>Agaricomycetes</taxon>
        <taxon>Phallomycetidae</taxon>
        <taxon>Geastrales</taxon>
        <taxon>Sphaerobolaceae</taxon>
        <taxon>Sphaerobolus</taxon>
    </lineage>
</organism>
<dbReference type="HOGENOM" id="CLU_2559787_0_0_1"/>
<accession>A0A0C9UMB3</accession>
<dbReference type="SUPFAM" id="SSF53098">
    <property type="entry name" value="Ribonuclease H-like"/>
    <property type="match status" value="1"/>
</dbReference>
<name>A0A0C9UMB3_SPHS4</name>
<dbReference type="AlphaFoldDB" id="A0A0C9UMB3"/>
<evidence type="ECO:0008006" key="3">
    <source>
        <dbReference type="Google" id="ProtNLM"/>
    </source>
</evidence>
<sequence length="82" mass="8818">MVAGIAQDYLVIQGSSLPCECCFSSSGLTGTDHCNQLLLKTLEMLQILKNAYRSGALKTIVEILADDESIAAQEQAEDDILV</sequence>
<evidence type="ECO:0000313" key="1">
    <source>
        <dbReference type="EMBL" id="KIJ26641.1"/>
    </source>
</evidence>
<gene>
    <name evidence="1" type="ORF">M422DRAFT_191951</name>
</gene>
<dbReference type="EMBL" id="KN837362">
    <property type="protein sequence ID" value="KIJ26641.1"/>
    <property type="molecule type" value="Genomic_DNA"/>
</dbReference>
<evidence type="ECO:0000313" key="2">
    <source>
        <dbReference type="Proteomes" id="UP000054279"/>
    </source>
</evidence>
<dbReference type="OrthoDB" id="3270175at2759"/>
<protein>
    <recommendedName>
        <fullName evidence="3">HAT C-terminal dimerisation domain-containing protein</fullName>
    </recommendedName>
</protein>